<dbReference type="PANTHER" id="PTHR46268">
    <property type="entry name" value="STRESS RESPONSE PROTEIN NHAX"/>
    <property type="match status" value="1"/>
</dbReference>
<dbReference type="Proteomes" id="UP000678374">
    <property type="component" value="Unassembled WGS sequence"/>
</dbReference>
<dbReference type="InterPro" id="IPR006016">
    <property type="entry name" value="UspA"/>
</dbReference>
<accession>A0A941BKU6</accession>
<sequence length="274" mass="28850">MSHVFERLLLATEHTPQDAGAEVLAMAMARRCALPLDLVLPLVSNAEYEAVAPELAERHEAVARAHLDELRALAESQGVTLRPQVRHGSELDAEIIAQAGENRSDLLVIRRRGRRGLLARLMFGEMVGRVVARAPCSVLVAPRDARLWSRRVLLAVDPEHADPGLTQAALAVAAECSLPLLAVAVGAAPQGALDAVLALARARGVAAEAQSATGRPAETILALAQAQGADLIVVGRRGPGPSHRVWIGGTTQKIIGLAECPVLVHVPNAPVTTP</sequence>
<evidence type="ECO:0000259" key="2">
    <source>
        <dbReference type="Pfam" id="PF00582"/>
    </source>
</evidence>
<proteinExistence type="inferred from homology"/>
<reference evidence="3" key="1">
    <citation type="submission" date="2021-04" db="EMBL/GenBank/DDBJ databases">
        <title>The genome sequence of Ideonella sp. 4Y11.</title>
        <authorList>
            <person name="Liu Y."/>
        </authorList>
    </citation>
    <scope>NUCLEOTIDE SEQUENCE</scope>
    <source>
        <strain evidence="3">4Y11</strain>
    </source>
</reference>
<comment type="caution">
    <text evidence="3">The sequence shown here is derived from an EMBL/GenBank/DDBJ whole genome shotgun (WGS) entry which is preliminary data.</text>
</comment>
<evidence type="ECO:0000313" key="4">
    <source>
        <dbReference type="Proteomes" id="UP000678374"/>
    </source>
</evidence>
<dbReference type="Pfam" id="PF00582">
    <property type="entry name" value="Usp"/>
    <property type="match status" value="2"/>
</dbReference>
<dbReference type="SUPFAM" id="SSF52402">
    <property type="entry name" value="Adenine nucleotide alpha hydrolases-like"/>
    <property type="match status" value="2"/>
</dbReference>
<feature type="domain" description="UspA" evidence="2">
    <location>
        <begin position="195"/>
        <end position="264"/>
    </location>
</feature>
<dbReference type="CDD" id="cd00293">
    <property type="entry name" value="USP-like"/>
    <property type="match status" value="1"/>
</dbReference>
<dbReference type="AlphaFoldDB" id="A0A941BKU6"/>
<dbReference type="Gene3D" id="3.40.50.12370">
    <property type="match status" value="2"/>
</dbReference>
<gene>
    <name evidence="3" type="ORF">KAK06_17920</name>
</gene>
<dbReference type="EMBL" id="JAGQDE010000018">
    <property type="protein sequence ID" value="MBQ0960837.1"/>
    <property type="molecule type" value="Genomic_DNA"/>
</dbReference>
<keyword evidence="4" id="KW-1185">Reference proteome</keyword>
<evidence type="ECO:0000256" key="1">
    <source>
        <dbReference type="ARBA" id="ARBA00008791"/>
    </source>
</evidence>
<organism evidence="3 4">
    <name type="scientific">Ideonella aquatica</name>
    <dbReference type="NCBI Taxonomy" id="2824119"/>
    <lineage>
        <taxon>Bacteria</taxon>
        <taxon>Pseudomonadati</taxon>
        <taxon>Pseudomonadota</taxon>
        <taxon>Betaproteobacteria</taxon>
        <taxon>Burkholderiales</taxon>
        <taxon>Sphaerotilaceae</taxon>
        <taxon>Ideonella</taxon>
    </lineage>
</organism>
<comment type="similarity">
    <text evidence="1">Belongs to the universal stress protein A family.</text>
</comment>
<protein>
    <submittedName>
        <fullName evidence="3">Universal stress protein</fullName>
    </submittedName>
</protein>
<dbReference type="PANTHER" id="PTHR46268:SF6">
    <property type="entry name" value="UNIVERSAL STRESS PROTEIN UP12"/>
    <property type="match status" value="1"/>
</dbReference>
<evidence type="ECO:0000313" key="3">
    <source>
        <dbReference type="EMBL" id="MBQ0960837.1"/>
    </source>
</evidence>
<dbReference type="RefSeq" id="WP_210803507.1">
    <property type="nucleotide sequence ID" value="NZ_JAGQDE010000018.1"/>
</dbReference>
<dbReference type="InterPro" id="IPR006015">
    <property type="entry name" value="Universal_stress_UspA"/>
</dbReference>
<dbReference type="PRINTS" id="PR01438">
    <property type="entry name" value="UNVRSLSTRESS"/>
</dbReference>
<feature type="domain" description="UspA" evidence="2">
    <location>
        <begin position="5"/>
        <end position="141"/>
    </location>
</feature>
<name>A0A941BKU6_9BURK</name>